<dbReference type="Proteomes" id="UP000234323">
    <property type="component" value="Unassembled WGS sequence"/>
</dbReference>
<sequence length="371" mass="43518">MEVNKISLPLQTDQQVKKNPVEINNYPKESIIQYTDDERSYTYDIIKKVNYPSATYLNYTKSQKAFEFLIIMNDAEIVHNLQQSIGKDGRRNVVDILKYLMPGLIGRKILHILITTFPTFISKMISDFKFLIWNKKKNTLGINDPDIMMHWKAEKEENEVKNLEANNIKDILSGETLRPNRKLNSYFLKGIKAEDAEYIYIVQVPAASGIRKVEDSNLDEINIVKKEELIGTLEFLMKQEGVKHNFNKPHKFCANRYIFERKGRKEPLCNDSNFIQAVENKLNLNDKFCFEWFLQKNPGNKNAERIINELRNSASICIAFNGSSPSPYNFNIDGDYKEIGLVMHIIWSYFFDDTRLSWDSFYEKFKRTFDY</sequence>
<comment type="caution">
    <text evidence="1">The sequence shown here is derived from an EMBL/GenBank/DDBJ whole genome shotgun (WGS) entry which is preliminary data.</text>
</comment>
<dbReference type="VEuPathDB" id="FungiDB:FUN_021140"/>
<dbReference type="VEuPathDB" id="FungiDB:RhiirA1_443780"/>
<keyword evidence="2" id="KW-1185">Reference proteome</keyword>
<name>A0A2I1H8H4_9GLOM</name>
<evidence type="ECO:0000313" key="2">
    <source>
        <dbReference type="Proteomes" id="UP000234323"/>
    </source>
</evidence>
<proteinExistence type="predicted"/>
<evidence type="ECO:0000313" key="1">
    <source>
        <dbReference type="EMBL" id="PKY55167.1"/>
    </source>
</evidence>
<dbReference type="VEuPathDB" id="FungiDB:RhiirFUN_005205"/>
<gene>
    <name evidence="1" type="ORF">RhiirA4_474457</name>
</gene>
<accession>A0A2I1H8H4</accession>
<dbReference type="EMBL" id="LLXI01001789">
    <property type="protein sequence ID" value="PKY55167.1"/>
    <property type="molecule type" value="Genomic_DNA"/>
</dbReference>
<reference evidence="1 2" key="1">
    <citation type="submission" date="2015-10" db="EMBL/GenBank/DDBJ databases">
        <title>Genome analyses suggest a sexual origin of heterokaryosis in a supposedly ancient asexual fungus.</title>
        <authorList>
            <person name="Ropars J."/>
            <person name="Sedzielewska K."/>
            <person name="Noel J."/>
            <person name="Charron P."/>
            <person name="Farinelli L."/>
            <person name="Marton T."/>
            <person name="Kruger M."/>
            <person name="Pelin A."/>
            <person name="Brachmann A."/>
            <person name="Corradi N."/>
        </authorList>
    </citation>
    <scope>NUCLEOTIDE SEQUENCE [LARGE SCALE GENOMIC DNA]</scope>
    <source>
        <strain evidence="1 2">A4</strain>
    </source>
</reference>
<protein>
    <submittedName>
        <fullName evidence="1">Uncharacterized protein</fullName>
    </submittedName>
</protein>
<dbReference type="AlphaFoldDB" id="A0A2I1H8H4"/>
<organism evidence="1 2">
    <name type="scientific">Rhizophagus irregularis</name>
    <dbReference type="NCBI Taxonomy" id="588596"/>
    <lineage>
        <taxon>Eukaryota</taxon>
        <taxon>Fungi</taxon>
        <taxon>Fungi incertae sedis</taxon>
        <taxon>Mucoromycota</taxon>
        <taxon>Glomeromycotina</taxon>
        <taxon>Glomeromycetes</taxon>
        <taxon>Glomerales</taxon>
        <taxon>Glomeraceae</taxon>
        <taxon>Rhizophagus</taxon>
    </lineage>
</organism>